<dbReference type="InterPro" id="IPR013325">
    <property type="entry name" value="RNA_pol_sigma_r2"/>
</dbReference>
<keyword evidence="2" id="KW-0805">Transcription regulation</keyword>
<evidence type="ECO:0000313" key="8">
    <source>
        <dbReference type="Proteomes" id="UP000469430"/>
    </source>
</evidence>
<dbReference type="GO" id="GO:0006352">
    <property type="term" value="P:DNA-templated transcription initiation"/>
    <property type="evidence" value="ECO:0007669"/>
    <property type="project" value="InterPro"/>
</dbReference>
<feature type="domain" description="RNA polymerase sigma-70 region 2" evidence="5">
    <location>
        <begin position="14"/>
        <end position="71"/>
    </location>
</feature>
<dbReference type="PANTHER" id="PTHR43133:SF63">
    <property type="entry name" value="RNA POLYMERASE SIGMA FACTOR FECI-RELATED"/>
    <property type="match status" value="1"/>
</dbReference>
<protein>
    <submittedName>
        <fullName evidence="7">Sigma-70 family RNA polymerase sigma factor</fullName>
    </submittedName>
</protein>
<dbReference type="SUPFAM" id="SSF88659">
    <property type="entry name" value="Sigma3 and sigma4 domains of RNA polymerase sigma factors"/>
    <property type="match status" value="1"/>
</dbReference>
<evidence type="ECO:0000259" key="5">
    <source>
        <dbReference type="Pfam" id="PF04542"/>
    </source>
</evidence>
<dbReference type="OrthoDB" id="7628065at2"/>
<evidence type="ECO:0000256" key="2">
    <source>
        <dbReference type="ARBA" id="ARBA00023015"/>
    </source>
</evidence>
<dbReference type="PANTHER" id="PTHR43133">
    <property type="entry name" value="RNA POLYMERASE ECF-TYPE SIGMA FACTO"/>
    <property type="match status" value="1"/>
</dbReference>
<sequence>MSSDPSQISAANAALTRFVRRQGGNPSDVDDIVQESWLRLSTAQPKTPVRNLAGYLRQIAANLIRDRHRRTALGVETLAPNTELDLTPSPRSDPEALLITRDELARMENVLAGMPARRREVFRLSRMDGMTFAEIARQLGISRQTVHEHMMHALIVIQQAADCDEG</sequence>
<dbReference type="Pfam" id="PF04542">
    <property type="entry name" value="Sigma70_r2"/>
    <property type="match status" value="1"/>
</dbReference>
<dbReference type="NCBIfam" id="TIGR02937">
    <property type="entry name" value="sigma70-ECF"/>
    <property type="match status" value="1"/>
</dbReference>
<dbReference type="GO" id="GO:0003677">
    <property type="term" value="F:DNA binding"/>
    <property type="evidence" value="ECO:0007669"/>
    <property type="project" value="InterPro"/>
</dbReference>
<dbReference type="InterPro" id="IPR013249">
    <property type="entry name" value="RNA_pol_sigma70_r4_t2"/>
</dbReference>
<evidence type="ECO:0000259" key="6">
    <source>
        <dbReference type="Pfam" id="PF08281"/>
    </source>
</evidence>
<dbReference type="Gene3D" id="1.10.1740.10">
    <property type="match status" value="1"/>
</dbReference>
<evidence type="ECO:0000256" key="1">
    <source>
        <dbReference type="ARBA" id="ARBA00010641"/>
    </source>
</evidence>
<dbReference type="Gene3D" id="1.10.10.10">
    <property type="entry name" value="Winged helix-like DNA-binding domain superfamily/Winged helix DNA-binding domain"/>
    <property type="match status" value="1"/>
</dbReference>
<keyword evidence="4" id="KW-0804">Transcription</keyword>
<dbReference type="InterPro" id="IPR036388">
    <property type="entry name" value="WH-like_DNA-bd_sf"/>
</dbReference>
<keyword evidence="8" id="KW-1185">Reference proteome</keyword>
<dbReference type="RefSeq" id="WP_161392059.1">
    <property type="nucleotide sequence ID" value="NZ_JBHSCP010000002.1"/>
</dbReference>
<dbReference type="CDD" id="cd06171">
    <property type="entry name" value="Sigma70_r4"/>
    <property type="match status" value="1"/>
</dbReference>
<comment type="similarity">
    <text evidence="1">Belongs to the sigma-70 factor family. ECF subfamily.</text>
</comment>
<organism evidence="7 8">
    <name type="scientific">Croceibacterium xixiisoli</name>
    <dbReference type="NCBI Taxonomy" id="1476466"/>
    <lineage>
        <taxon>Bacteria</taxon>
        <taxon>Pseudomonadati</taxon>
        <taxon>Pseudomonadota</taxon>
        <taxon>Alphaproteobacteria</taxon>
        <taxon>Sphingomonadales</taxon>
        <taxon>Erythrobacteraceae</taxon>
        <taxon>Croceibacterium</taxon>
    </lineage>
</organism>
<dbReference type="AlphaFoldDB" id="A0A6I4U0G6"/>
<evidence type="ECO:0000256" key="4">
    <source>
        <dbReference type="ARBA" id="ARBA00023163"/>
    </source>
</evidence>
<name>A0A6I4U0G6_9SPHN</name>
<proteinExistence type="inferred from homology"/>
<dbReference type="GO" id="GO:0016987">
    <property type="term" value="F:sigma factor activity"/>
    <property type="evidence" value="ECO:0007669"/>
    <property type="project" value="UniProtKB-KW"/>
</dbReference>
<dbReference type="InterPro" id="IPR013324">
    <property type="entry name" value="RNA_pol_sigma_r3/r4-like"/>
</dbReference>
<feature type="domain" description="RNA polymerase sigma factor 70 region 4 type 2" evidence="6">
    <location>
        <begin position="106"/>
        <end position="154"/>
    </location>
</feature>
<dbReference type="InterPro" id="IPR007627">
    <property type="entry name" value="RNA_pol_sigma70_r2"/>
</dbReference>
<dbReference type="InterPro" id="IPR014284">
    <property type="entry name" value="RNA_pol_sigma-70_dom"/>
</dbReference>
<dbReference type="Proteomes" id="UP000469430">
    <property type="component" value="Unassembled WGS sequence"/>
</dbReference>
<reference evidence="7 8" key="1">
    <citation type="submission" date="2019-12" db="EMBL/GenBank/DDBJ databases">
        <title>Genomic-based taxomic classification of the family Erythrobacteraceae.</title>
        <authorList>
            <person name="Xu L."/>
        </authorList>
    </citation>
    <scope>NUCLEOTIDE SEQUENCE [LARGE SCALE GENOMIC DNA]</scope>
    <source>
        <strain evidence="7 8">S36</strain>
    </source>
</reference>
<accession>A0A6I4U0G6</accession>
<gene>
    <name evidence="7" type="ORF">GRI97_15260</name>
</gene>
<keyword evidence="3" id="KW-0731">Sigma factor</keyword>
<dbReference type="Pfam" id="PF08281">
    <property type="entry name" value="Sigma70_r4_2"/>
    <property type="match status" value="1"/>
</dbReference>
<dbReference type="SUPFAM" id="SSF88946">
    <property type="entry name" value="Sigma2 domain of RNA polymerase sigma factors"/>
    <property type="match status" value="1"/>
</dbReference>
<evidence type="ECO:0000256" key="3">
    <source>
        <dbReference type="ARBA" id="ARBA00023082"/>
    </source>
</evidence>
<dbReference type="EMBL" id="WTYJ01000003">
    <property type="protein sequence ID" value="MXP00349.1"/>
    <property type="molecule type" value="Genomic_DNA"/>
</dbReference>
<evidence type="ECO:0000313" key="7">
    <source>
        <dbReference type="EMBL" id="MXP00349.1"/>
    </source>
</evidence>
<dbReference type="InterPro" id="IPR039425">
    <property type="entry name" value="RNA_pol_sigma-70-like"/>
</dbReference>
<comment type="caution">
    <text evidence="7">The sequence shown here is derived from an EMBL/GenBank/DDBJ whole genome shotgun (WGS) entry which is preliminary data.</text>
</comment>